<organism evidence="2 3">
    <name type="scientific">Bosea rubneri</name>
    <dbReference type="NCBI Taxonomy" id="3075434"/>
    <lineage>
        <taxon>Bacteria</taxon>
        <taxon>Pseudomonadati</taxon>
        <taxon>Pseudomonadota</taxon>
        <taxon>Alphaproteobacteria</taxon>
        <taxon>Hyphomicrobiales</taxon>
        <taxon>Boseaceae</taxon>
        <taxon>Bosea</taxon>
    </lineage>
</organism>
<evidence type="ECO:0000256" key="1">
    <source>
        <dbReference type="SAM" id="MobiDB-lite"/>
    </source>
</evidence>
<keyword evidence="3" id="KW-1185">Reference proteome</keyword>
<sequence>MADPQVQRLAQAIYAAICKQFDAESPSAPMVCGQGGMRDVLVEGHLDLVKVAAALNKRCCLQMPDIETVAAMRPDDDANMPDCEDRARRSAEGNADAGESSPGSQIFQA</sequence>
<dbReference type="EMBL" id="JAWDID010000019">
    <property type="protein sequence ID" value="MDU0341097.1"/>
    <property type="molecule type" value="Genomic_DNA"/>
</dbReference>
<evidence type="ECO:0000313" key="3">
    <source>
        <dbReference type="Proteomes" id="UP001254257"/>
    </source>
</evidence>
<gene>
    <name evidence="2" type="ORF">RKE40_14450</name>
</gene>
<protein>
    <submittedName>
        <fullName evidence="2">Uncharacterized protein</fullName>
    </submittedName>
</protein>
<evidence type="ECO:0000313" key="2">
    <source>
        <dbReference type="EMBL" id="MDU0341097.1"/>
    </source>
</evidence>
<comment type="caution">
    <text evidence="2">The sequence shown here is derived from an EMBL/GenBank/DDBJ whole genome shotgun (WGS) entry which is preliminary data.</text>
</comment>
<proteinExistence type="predicted"/>
<reference evidence="2 3" key="1">
    <citation type="submission" date="2023-09" db="EMBL/GenBank/DDBJ databases">
        <title>Whole genome shotgun sequencing (WGS) of Bosea sp. ZW T0_25, isolated from stored onions (Allium cepa).</title>
        <authorList>
            <person name="Stoll D.A."/>
            <person name="Huch M."/>
        </authorList>
    </citation>
    <scope>NUCLEOTIDE SEQUENCE [LARGE SCALE GENOMIC DNA]</scope>
    <source>
        <strain evidence="2 3">ZW T0_25</strain>
    </source>
</reference>
<dbReference type="RefSeq" id="WP_316018929.1">
    <property type="nucleotide sequence ID" value="NZ_JAWDID010000019.1"/>
</dbReference>
<accession>A0ABU3S9L9</accession>
<name>A0ABU3S9L9_9HYPH</name>
<feature type="region of interest" description="Disordered" evidence="1">
    <location>
        <begin position="72"/>
        <end position="109"/>
    </location>
</feature>
<dbReference type="Proteomes" id="UP001254257">
    <property type="component" value="Unassembled WGS sequence"/>
</dbReference>